<dbReference type="AlphaFoldDB" id="A0A9W7L2U2"/>
<dbReference type="OrthoDB" id="1716816at2759"/>
<comment type="caution">
    <text evidence="7">The sequence shown here is derived from an EMBL/GenBank/DDBJ whole genome shotgun (WGS) entry which is preliminary data.</text>
</comment>
<name>A0A9W7L2U2_9STRA</name>
<dbReference type="GO" id="GO:0016117">
    <property type="term" value="P:carotenoid biosynthetic process"/>
    <property type="evidence" value="ECO:0007669"/>
    <property type="project" value="UniProtKB-KW"/>
</dbReference>
<comment type="similarity">
    <text evidence="2">Belongs to the lycopene cyclase family.</text>
</comment>
<comment type="pathway">
    <text evidence="6">Carotenoid biosynthesis; beta-zeacarotene biosynthesis.</text>
</comment>
<keyword evidence="4" id="KW-0125">Carotenoid biosynthesis</keyword>
<dbReference type="EMBL" id="BRYA01000548">
    <property type="protein sequence ID" value="GMI22424.1"/>
    <property type="molecule type" value="Genomic_DNA"/>
</dbReference>
<comment type="pathway">
    <text evidence="1">Carotenoid biosynthesis; beta-carotene biosynthesis.</text>
</comment>
<dbReference type="InterPro" id="IPR036188">
    <property type="entry name" value="FAD/NAD-bd_sf"/>
</dbReference>
<evidence type="ECO:0000313" key="8">
    <source>
        <dbReference type="Proteomes" id="UP001165065"/>
    </source>
</evidence>
<dbReference type="NCBIfam" id="TIGR01790">
    <property type="entry name" value="carotene-cycl"/>
    <property type="match status" value="1"/>
</dbReference>
<dbReference type="EC" id="5.5.1.19" evidence="3"/>
<gene>
    <name evidence="7" type="ORF">TrCOL_g2793</name>
</gene>
<dbReference type="Pfam" id="PF05834">
    <property type="entry name" value="Lycopene_cycl"/>
    <property type="match status" value="1"/>
</dbReference>
<dbReference type="PANTHER" id="PTHR39757:SF5">
    <property type="entry name" value="OS02G0190600 PROTEIN"/>
    <property type="match status" value="1"/>
</dbReference>
<dbReference type="PANTHER" id="PTHR39757">
    <property type="match status" value="1"/>
</dbReference>
<evidence type="ECO:0000256" key="5">
    <source>
        <dbReference type="ARBA" id="ARBA00023027"/>
    </source>
</evidence>
<dbReference type="GO" id="GO:0016860">
    <property type="term" value="F:intramolecular oxidoreductase activity"/>
    <property type="evidence" value="ECO:0007669"/>
    <property type="project" value="UniProtKB-ARBA"/>
</dbReference>
<evidence type="ECO:0000313" key="7">
    <source>
        <dbReference type="EMBL" id="GMI22424.1"/>
    </source>
</evidence>
<protein>
    <recommendedName>
        <fullName evidence="3">lycopene beta-cyclase</fullName>
        <ecNumber evidence="3">5.5.1.19</ecNumber>
    </recommendedName>
</protein>
<keyword evidence="5" id="KW-0520">NAD</keyword>
<dbReference type="InterPro" id="IPR010108">
    <property type="entry name" value="Lycopene_cyclase_b/e"/>
</dbReference>
<evidence type="ECO:0000256" key="4">
    <source>
        <dbReference type="ARBA" id="ARBA00022746"/>
    </source>
</evidence>
<organism evidence="7 8">
    <name type="scientific">Triparma columacea</name>
    <dbReference type="NCBI Taxonomy" id="722753"/>
    <lineage>
        <taxon>Eukaryota</taxon>
        <taxon>Sar</taxon>
        <taxon>Stramenopiles</taxon>
        <taxon>Ochrophyta</taxon>
        <taxon>Bolidophyceae</taxon>
        <taxon>Parmales</taxon>
        <taxon>Triparmaceae</taxon>
        <taxon>Triparma</taxon>
    </lineage>
</organism>
<dbReference type="Proteomes" id="UP001165065">
    <property type="component" value="Unassembled WGS sequence"/>
</dbReference>
<accession>A0A9W7L2U2</accession>
<reference evidence="8" key="1">
    <citation type="journal article" date="2023" name="Commun. Biol.">
        <title>Genome analysis of Parmales, the sister group of diatoms, reveals the evolutionary specialization of diatoms from phago-mixotrophs to photoautotrophs.</title>
        <authorList>
            <person name="Ban H."/>
            <person name="Sato S."/>
            <person name="Yoshikawa S."/>
            <person name="Yamada K."/>
            <person name="Nakamura Y."/>
            <person name="Ichinomiya M."/>
            <person name="Sato N."/>
            <person name="Blanc-Mathieu R."/>
            <person name="Endo H."/>
            <person name="Kuwata A."/>
            <person name="Ogata H."/>
        </authorList>
    </citation>
    <scope>NUCLEOTIDE SEQUENCE [LARGE SCALE GENOMIC DNA]</scope>
</reference>
<evidence type="ECO:0000256" key="1">
    <source>
        <dbReference type="ARBA" id="ARBA00005089"/>
    </source>
</evidence>
<evidence type="ECO:0000256" key="3">
    <source>
        <dbReference type="ARBA" id="ARBA00012242"/>
    </source>
</evidence>
<keyword evidence="8" id="KW-1185">Reference proteome</keyword>
<dbReference type="GO" id="GO:0016705">
    <property type="term" value="F:oxidoreductase activity, acting on paired donors, with incorporation or reduction of molecular oxygen"/>
    <property type="evidence" value="ECO:0007669"/>
    <property type="project" value="InterPro"/>
</dbReference>
<proteinExistence type="inferred from homology"/>
<evidence type="ECO:0000256" key="6">
    <source>
        <dbReference type="ARBA" id="ARBA00037906"/>
    </source>
</evidence>
<dbReference type="SUPFAM" id="SSF51905">
    <property type="entry name" value="FAD/NAD(P)-binding domain"/>
    <property type="match status" value="1"/>
</dbReference>
<evidence type="ECO:0000256" key="2">
    <source>
        <dbReference type="ARBA" id="ARBA00006599"/>
    </source>
</evidence>
<sequence>MSNERKSKAIFRTNTDNIYHQTSNSHSYTKRSSPQTSLFSTPPPTYDVLIFGSGPTSLSLASLLSSSPTPPKIAVISKTYDDTWIPNYGSWVHEWYTLDELYSSRGVQGLKTDGVDTTWDGTDCYFKEGITDDEARVEVGAGYVRLSRDGLKRCFTDKEIGWDVVRDNHAAKCTGLNVAKGITVTKGYTEVELEGGGKVRGRVVVDGTGAESKLTVRDKRSEEGYQIAYGVECEVEGEGVGGGKVGSYRTDRMTLFDYRCDWEEDEGKKSDMSNEPTFMYVMPLADNKIFFEETSLVASPAVSFRACKDRCTRRLASMDVKIKKVIEEEFCYIPMGGDVTRPGQRIIPIGAAAGVVHPSTGYQVCRTLGCNLEYADAILKELGRGEDFDADLASARINDAVWTKEAIKQRNFAVFGGDFLMKQKVEGLQGFFSGFFELPFPMWAGFLAGMKNLPNNEKHETWYARLIFGVTFLTKLPPSVGLGLVSSILTYTLKDGPNLIQSVTPLFGDPDSYMDAMKFRDAEGDVKAKMEAMEMCGCGDCEGRVEVDVPDTSNALSNPL</sequence>